<protein>
    <recommendedName>
        <fullName evidence="3">17 kDa surface antigen</fullName>
    </recommendedName>
</protein>
<evidence type="ECO:0000256" key="4">
    <source>
        <dbReference type="ARBA" id="ARBA00023288"/>
    </source>
</evidence>
<feature type="domain" description="Glycine zipper 2TM" evidence="6">
    <location>
        <begin position="83"/>
        <end position="122"/>
    </location>
</feature>
<evidence type="ECO:0000313" key="8">
    <source>
        <dbReference type="Proteomes" id="UP001427805"/>
    </source>
</evidence>
<evidence type="ECO:0000259" key="6">
    <source>
        <dbReference type="Pfam" id="PF05433"/>
    </source>
</evidence>
<evidence type="ECO:0000256" key="2">
    <source>
        <dbReference type="ARBA" id="ARBA00008681"/>
    </source>
</evidence>
<keyword evidence="5" id="KW-0732">Signal</keyword>
<evidence type="ECO:0000256" key="3">
    <source>
        <dbReference type="ARBA" id="ARBA00015281"/>
    </source>
</evidence>
<feature type="signal peptide" evidence="5">
    <location>
        <begin position="1"/>
        <end position="20"/>
    </location>
</feature>
<feature type="chain" id="PRO_5045531529" description="17 kDa surface antigen" evidence="5">
    <location>
        <begin position="21"/>
        <end position="132"/>
    </location>
</feature>
<sequence>MRTLLIALGALTVAAPAAMAEPVAKTEIGTSLATYAASFAEPGASIFGDTSTNAYDQRRRHRYREWRGRDGRRYCRKSDGTTGLVVGAVGGALVGRTIDTRGDRTAGTVLGAVAGGLAGREIDRGGSRRRCR</sequence>
<keyword evidence="8" id="KW-1185">Reference proteome</keyword>
<keyword evidence="4" id="KW-0449">Lipoprotein</keyword>
<comment type="similarity">
    <text evidence="2">Belongs to the rickettsiale 17 kDa surface antigen family.</text>
</comment>
<evidence type="ECO:0000256" key="5">
    <source>
        <dbReference type="SAM" id="SignalP"/>
    </source>
</evidence>
<accession>A0ABV0BDF6</accession>
<dbReference type="RefSeq" id="WP_346248288.1">
    <property type="nucleotide sequence ID" value="NZ_JBDIZK010000012.1"/>
</dbReference>
<gene>
    <name evidence="7" type="ORF">TPR58_18900</name>
</gene>
<evidence type="ECO:0000256" key="1">
    <source>
        <dbReference type="ARBA" id="ARBA00004459"/>
    </source>
</evidence>
<organism evidence="7 8">
    <name type="scientific">Sphingomonas rustica</name>
    <dbReference type="NCBI Taxonomy" id="3103142"/>
    <lineage>
        <taxon>Bacteria</taxon>
        <taxon>Pseudomonadati</taxon>
        <taxon>Pseudomonadota</taxon>
        <taxon>Alphaproteobacteria</taxon>
        <taxon>Sphingomonadales</taxon>
        <taxon>Sphingomonadaceae</taxon>
        <taxon>Sphingomonas</taxon>
    </lineage>
</organism>
<dbReference type="EMBL" id="JBDIZK010000012">
    <property type="protein sequence ID" value="MEN3749250.1"/>
    <property type="molecule type" value="Genomic_DNA"/>
</dbReference>
<proteinExistence type="inferred from homology"/>
<dbReference type="InterPro" id="IPR008816">
    <property type="entry name" value="Gly_zipper_2TM_dom"/>
</dbReference>
<reference evidence="7 8" key="1">
    <citation type="submission" date="2024-05" db="EMBL/GenBank/DDBJ databases">
        <title>Sphingomonas sp. HF-S3 16S ribosomal RNA gene Genome sequencing and assembly.</title>
        <authorList>
            <person name="Lee H."/>
        </authorList>
    </citation>
    <scope>NUCLEOTIDE SEQUENCE [LARGE SCALE GENOMIC DNA]</scope>
    <source>
        <strain evidence="7 8">HF-S3</strain>
    </source>
</reference>
<dbReference type="Pfam" id="PF05433">
    <property type="entry name" value="Rick_17kDa_Anti"/>
    <property type="match status" value="1"/>
</dbReference>
<comment type="subcellular location">
    <subcellularLocation>
        <location evidence="1">Cell outer membrane</location>
        <topology evidence="1">Lipid-anchor</topology>
    </subcellularLocation>
</comment>
<comment type="caution">
    <text evidence="7">The sequence shown here is derived from an EMBL/GenBank/DDBJ whole genome shotgun (WGS) entry which is preliminary data.</text>
</comment>
<name>A0ABV0BDF6_9SPHN</name>
<dbReference type="Proteomes" id="UP001427805">
    <property type="component" value="Unassembled WGS sequence"/>
</dbReference>
<evidence type="ECO:0000313" key="7">
    <source>
        <dbReference type="EMBL" id="MEN3749250.1"/>
    </source>
</evidence>